<dbReference type="GO" id="GO:0003700">
    <property type="term" value="F:DNA-binding transcription factor activity"/>
    <property type="evidence" value="ECO:0007669"/>
    <property type="project" value="InterPro"/>
</dbReference>
<proteinExistence type="predicted"/>
<keyword evidence="3" id="KW-1185">Reference proteome</keyword>
<dbReference type="STRING" id="249408.BOO71_0009247"/>
<dbReference type="PROSITE" id="PS50995">
    <property type="entry name" value="HTH_MARR_2"/>
    <property type="match status" value="1"/>
</dbReference>
<dbReference type="Proteomes" id="UP000186607">
    <property type="component" value="Unassembled WGS sequence"/>
</dbReference>
<evidence type="ECO:0000313" key="2">
    <source>
        <dbReference type="EMBL" id="OLV17317.1"/>
    </source>
</evidence>
<dbReference type="eggNOG" id="COG1846">
    <property type="taxonomic scope" value="Bacteria"/>
</dbReference>
<feature type="domain" description="HTH marR-type" evidence="1">
    <location>
        <begin position="6"/>
        <end position="162"/>
    </location>
</feature>
<dbReference type="SMART" id="SM00347">
    <property type="entry name" value="HTH_MARR"/>
    <property type="match status" value="1"/>
</dbReference>
<name>A0A1U7NWP0_9DEIO</name>
<dbReference type="EMBL" id="MSTI01000106">
    <property type="protein sequence ID" value="OLV17317.1"/>
    <property type="molecule type" value="Genomic_DNA"/>
</dbReference>
<accession>A0A1U7NWP0</accession>
<protein>
    <submittedName>
        <fullName evidence="2">Transcriptional regulator, MarR family</fullName>
    </submittedName>
</protein>
<dbReference type="Pfam" id="PF12802">
    <property type="entry name" value="MarR_2"/>
    <property type="match status" value="1"/>
</dbReference>
<dbReference type="InterPro" id="IPR039422">
    <property type="entry name" value="MarR/SlyA-like"/>
</dbReference>
<dbReference type="PANTHER" id="PTHR33164:SF104">
    <property type="entry name" value="TRANSCRIPTIONAL REGULATORY PROTEIN"/>
    <property type="match status" value="1"/>
</dbReference>
<dbReference type="InterPro" id="IPR036388">
    <property type="entry name" value="WH-like_DNA-bd_sf"/>
</dbReference>
<sequence length="162" mass="18060">MKDTPTAELLTRIERDWHAARPDLDPQPMLTVIAVQRTSGLLQTELEAFFAQHSLTPSAFDVLATLRRSAPPEGLTLGELAALMAITPPAVTKRVDVLTERELVERLPHPSDRRAIRARLTATGFELVDGLLTAHLENEERLLADLSGDERRTLRTLLGRIR</sequence>
<dbReference type="PRINTS" id="PR00598">
    <property type="entry name" value="HTHMARR"/>
</dbReference>
<comment type="caution">
    <text evidence="2">The sequence shown here is derived from an EMBL/GenBank/DDBJ whole genome shotgun (WGS) entry which is preliminary data.</text>
</comment>
<dbReference type="RefSeq" id="WP_075834048.1">
    <property type="nucleotide sequence ID" value="NZ_MSTI01000106.1"/>
</dbReference>
<reference evidence="2 3" key="1">
    <citation type="submission" date="2017-01" db="EMBL/GenBank/DDBJ databases">
        <title>Genome Analysis of Deinococcus marmoris KOPRI26562.</title>
        <authorList>
            <person name="Kim J.H."/>
            <person name="Oh H.-M."/>
        </authorList>
    </citation>
    <scope>NUCLEOTIDE SEQUENCE [LARGE SCALE GENOMIC DNA]</scope>
    <source>
        <strain evidence="2 3">KOPRI26562</strain>
    </source>
</reference>
<dbReference type="Gene3D" id="1.10.10.10">
    <property type="entry name" value="Winged helix-like DNA-binding domain superfamily/Winged helix DNA-binding domain"/>
    <property type="match status" value="1"/>
</dbReference>
<evidence type="ECO:0000313" key="3">
    <source>
        <dbReference type="Proteomes" id="UP000186607"/>
    </source>
</evidence>
<gene>
    <name evidence="2" type="ORF">BOO71_0009247</name>
</gene>
<dbReference type="AlphaFoldDB" id="A0A1U7NWP0"/>
<dbReference type="InterPro" id="IPR036390">
    <property type="entry name" value="WH_DNA-bd_sf"/>
</dbReference>
<dbReference type="GO" id="GO:0006950">
    <property type="term" value="P:response to stress"/>
    <property type="evidence" value="ECO:0007669"/>
    <property type="project" value="TreeGrafter"/>
</dbReference>
<dbReference type="SUPFAM" id="SSF46785">
    <property type="entry name" value="Winged helix' DNA-binding domain"/>
    <property type="match status" value="1"/>
</dbReference>
<dbReference type="InterPro" id="IPR000835">
    <property type="entry name" value="HTH_MarR-typ"/>
</dbReference>
<dbReference type="PANTHER" id="PTHR33164">
    <property type="entry name" value="TRANSCRIPTIONAL REGULATOR, MARR FAMILY"/>
    <property type="match status" value="1"/>
</dbReference>
<evidence type="ECO:0000259" key="1">
    <source>
        <dbReference type="PROSITE" id="PS50995"/>
    </source>
</evidence>
<organism evidence="2 3">
    <name type="scientific">Deinococcus marmoris</name>
    <dbReference type="NCBI Taxonomy" id="249408"/>
    <lineage>
        <taxon>Bacteria</taxon>
        <taxon>Thermotogati</taxon>
        <taxon>Deinococcota</taxon>
        <taxon>Deinococci</taxon>
        <taxon>Deinococcales</taxon>
        <taxon>Deinococcaceae</taxon>
        <taxon>Deinococcus</taxon>
    </lineage>
</organism>
<dbReference type="OrthoDB" id="9799747at2"/>